<keyword evidence="1" id="KW-0812">Transmembrane</keyword>
<sequence length="122" mass="13645">MEVLLFISTGHYIHCIITCCLHSHGILALAWSYQSVGSHYSIYWTATARVVSCQSESHVANVLCGRMVIAILYSLATVWVFKVHIPSISSMVYLLHQHIVSIYDKISFPPVPCPLRNISLVS</sequence>
<evidence type="ECO:0000313" key="3">
    <source>
        <dbReference type="Proteomes" id="UP001209878"/>
    </source>
</evidence>
<organism evidence="2 3">
    <name type="scientific">Ridgeia piscesae</name>
    <name type="common">Tubeworm</name>
    <dbReference type="NCBI Taxonomy" id="27915"/>
    <lineage>
        <taxon>Eukaryota</taxon>
        <taxon>Metazoa</taxon>
        <taxon>Spiralia</taxon>
        <taxon>Lophotrochozoa</taxon>
        <taxon>Annelida</taxon>
        <taxon>Polychaeta</taxon>
        <taxon>Sedentaria</taxon>
        <taxon>Canalipalpata</taxon>
        <taxon>Sabellida</taxon>
        <taxon>Siboglinidae</taxon>
        <taxon>Ridgeia</taxon>
    </lineage>
</organism>
<keyword evidence="3" id="KW-1185">Reference proteome</keyword>
<feature type="transmembrane region" description="Helical" evidence="1">
    <location>
        <begin position="12"/>
        <end position="33"/>
    </location>
</feature>
<proteinExistence type="predicted"/>
<name>A0AAD9P835_RIDPI</name>
<dbReference type="Proteomes" id="UP001209878">
    <property type="component" value="Unassembled WGS sequence"/>
</dbReference>
<keyword evidence="1" id="KW-0472">Membrane</keyword>
<feature type="transmembrane region" description="Helical" evidence="1">
    <location>
        <begin position="59"/>
        <end position="81"/>
    </location>
</feature>
<dbReference type="AlphaFoldDB" id="A0AAD9P835"/>
<accession>A0AAD9P835</accession>
<protein>
    <submittedName>
        <fullName evidence="2">Uncharacterized protein</fullName>
    </submittedName>
</protein>
<gene>
    <name evidence="2" type="ORF">NP493_94g02042</name>
</gene>
<reference evidence="2" key="1">
    <citation type="journal article" date="2023" name="Mol. Biol. Evol.">
        <title>Third-Generation Sequencing Reveals the Adaptive Role of the Epigenome in Three Deep-Sea Polychaetes.</title>
        <authorList>
            <person name="Perez M."/>
            <person name="Aroh O."/>
            <person name="Sun Y."/>
            <person name="Lan Y."/>
            <person name="Juniper S.K."/>
            <person name="Young C.R."/>
            <person name="Angers B."/>
            <person name="Qian P.Y."/>
        </authorList>
    </citation>
    <scope>NUCLEOTIDE SEQUENCE</scope>
    <source>
        <strain evidence="2">R07B-5</strain>
    </source>
</reference>
<keyword evidence="1" id="KW-1133">Transmembrane helix</keyword>
<dbReference type="EMBL" id="JAODUO010000094">
    <property type="protein sequence ID" value="KAK2189899.1"/>
    <property type="molecule type" value="Genomic_DNA"/>
</dbReference>
<evidence type="ECO:0000313" key="2">
    <source>
        <dbReference type="EMBL" id="KAK2189899.1"/>
    </source>
</evidence>
<comment type="caution">
    <text evidence="2">The sequence shown here is derived from an EMBL/GenBank/DDBJ whole genome shotgun (WGS) entry which is preliminary data.</text>
</comment>
<evidence type="ECO:0000256" key="1">
    <source>
        <dbReference type="SAM" id="Phobius"/>
    </source>
</evidence>